<dbReference type="Proteomes" id="UP000058114">
    <property type="component" value="Chromosome"/>
</dbReference>
<feature type="binding site" evidence="2">
    <location>
        <position position="145"/>
    </location>
    <ligand>
        <name>substrate</name>
    </ligand>
</feature>
<accession>A0A0S2SFU0</accession>
<dbReference type="RefSeq" id="WP_060585435.1">
    <property type="nucleotide sequence ID" value="NZ_CP013067.1"/>
</dbReference>
<reference evidence="4" key="1">
    <citation type="submission" date="2015-10" db="EMBL/GenBank/DDBJ databases">
        <title>Complete Genome Sequence of Aeromonas schubertii strain WL1483.</title>
        <authorList>
            <person name="Liu L."/>
        </authorList>
    </citation>
    <scope>NUCLEOTIDE SEQUENCE [LARGE SCALE GENOMIC DNA]</scope>
    <source>
        <strain evidence="4">WL1483</strain>
    </source>
</reference>
<dbReference type="AlphaFoldDB" id="A0A0S2SFU0"/>
<evidence type="ECO:0000313" key="4">
    <source>
        <dbReference type="Proteomes" id="UP000058114"/>
    </source>
</evidence>
<dbReference type="EMBL" id="CP013067">
    <property type="protein sequence ID" value="ALP40564.1"/>
    <property type="molecule type" value="Genomic_DNA"/>
</dbReference>
<evidence type="ECO:0000313" key="3">
    <source>
        <dbReference type="EMBL" id="ALP40564.1"/>
    </source>
</evidence>
<organism evidence="3 4">
    <name type="scientific">Aeromonas schubertii</name>
    <dbReference type="NCBI Taxonomy" id="652"/>
    <lineage>
        <taxon>Bacteria</taxon>
        <taxon>Pseudomonadati</taxon>
        <taxon>Pseudomonadota</taxon>
        <taxon>Gammaproteobacteria</taxon>
        <taxon>Aeromonadales</taxon>
        <taxon>Aeromonadaceae</taxon>
        <taxon>Aeromonas</taxon>
    </lineage>
</organism>
<feature type="active site" description="Proton acceptor" evidence="1">
    <location>
        <position position="17"/>
    </location>
</feature>
<protein>
    <submittedName>
        <fullName evidence="3">FlmD protein</fullName>
    </submittedName>
</protein>
<gene>
    <name evidence="3" type="ORF">WL1483_1145</name>
</gene>
<dbReference type="KEGG" id="asr:WL1483_1145"/>
<feature type="binding site" evidence="2">
    <location>
        <position position="246"/>
    </location>
    <ligand>
        <name>substrate</name>
    </ligand>
</feature>
<dbReference type="PATRIC" id="fig|652.5.peg.1720"/>
<dbReference type="InterPro" id="IPR020023">
    <property type="entry name" value="PseG"/>
</dbReference>
<dbReference type="SUPFAM" id="SSF53756">
    <property type="entry name" value="UDP-Glycosyltransferase/glycogen phosphorylase"/>
    <property type="match status" value="1"/>
</dbReference>
<reference evidence="3 4" key="2">
    <citation type="journal article" date="2016" name="Genome Announc.">
        <title>Complete Genome Sequence of the Highly Virulent Aeromonas schubertii Strain WL1483, Isolated from Diseased Snakehead Fish (Channa argus) in China.</title>
        <authorList>
            <person name="Liu L."/>
            <person name="Li N."/>
            <person name="Zhang D."/>
            <person name="Fu X."/>
            <person name="Shi C."/>
            <person name="Lin Q."/>
            <person name="Hao G."/>
        </authorList>
    </citation>
    <scope>NUCLEOTIDE SEQUENCE [LARGE SCALE GENOMIC DNA]</scope>
    <source>
        <strain evidence="3 4">WL1483</strain>
    </source>
</reference>
<sequence length="410" mass="44908">MRVAFRLDANPAIGLGHLMRCLALADALSRAGAECHFLCHELSESLTPRLAPHRLLSLGDAGDLAPLATLRPDWLVVDHYGLDADWEHRAAPLCGRLLVIDDLADRPHQADVLLDQGPLRQEADYAPWLSPGCRLLLGTRFTLLRPAFRALARQGVAPWRRGLICFGGADPAGACLSTLQSLALTPWMTRLSWTLVAGGANPHWAEIAAWCQAHPDVTLLRESHRMAVLMAEHDLAIGAAGGMTWERACLGLPTLAVPIVDNQVFNDEVIAHYRLAERLTLSALHEPRLLDEALTRLHADAEGYRQRAQALVDGLGLARLCAIMLQPADHGLHPVGAHWAWCKPDQPPVPLTLIGNRLRCDAPERLDAAQWHELAHALLAFLPDPELTLETPPPCPVPAPWRADWHLGQA</sequence>
<evidence type="ECO:0000256" key="1">
    <source>
        <dbReference type="PIRSR" id="PIRSR620023-1"/>
    </source>
</evidence>
<dbReference type="Gene3D" id="3.40.50.2000">
    <property type="entry name" value="Glycogen Phosphorylase B"/>
    <property type="match status" value="1"/>
</dbReference>
<evidence type="ECO:0000256" key="2">
    <source>
        <dbReference type="PIRSR" id="PIRSR620023-2"/>
    </source>
</evidence>
<proteinExistence type="predicted"/>
<name>A0A0S2SFU0_9GAMM</name>
<dbReference type="Gene3D" id="3.40.50.11190">
    <property type="match status" value="1"/>
</dbReference>
<dbReference type="NCBIfam" id="TIGR03590">
    <property type="entry name" value="PseG"/>
    <property type="match status" value="1"/>
</dbReference>